<dbReference type="EMBL" id="JH993006">
    <property type="protein sequence ID" value="EKX44172.1"/>
    <property type="molecule type" value="Genomic_DNA"/>
</dbReference>
<organism evidence="4">
    <name type="scientific">Guillardia theta (strain CCMP2712)</name>
    <name type="common">Cryptophyte</name>
    <dbReference type="NCBI Taxonomy" id="905079"/>
    <lineage>
        <taxon>Eukaryota</taxon>
        <taxon>Cryptophyceae</taxon>
        <taxon>Pyrenomonadales</taxon>
        <taxon>Geminigeraceae</taxon>
        <taxon>Guillardia</taxon>
    </lineage>
</organism>
<reference evidence="4 6" key="1">
    <citation type="journal article" date="2012" name="Nature">
        <title>Algal genomes reveal evolutionary mosaicism and the fate of nucleomorphs.</title>
        <authorList>
            <consortium name="DOE Joint Genome Institute"/>
            <person name="Curtis B.A."/>
            <person name="Tanifuji G."/>
            <person name="Burki F."/>
            <person name="Gruber A."/>
            <person name="Irimia M."/>
            <person name="Maruyama S."/>
            <person name="Arias M.C."/>
            <person name="Ball S.G."/>
            <person name="Gile G.H."/>
            <person name="Hirakawa Y."/>
            <person name="Hopkins J.F."/>
            <person name="Kuo A."/>
            <person name="Rensing S.A."/>
            <person name="Schmutz J."/>
            <person name="Symeonidi A."/>
            <person name="Elias M."/>
            <person name="Eveleigh R.J."/>
            <person name="Herman E.K."/>
            <person name="Klute M.J."/>
            <person name="Nakayama T."/>
            <person name="Obornik M."/>
            <person name="Reyes-Prieto A."/>
            <person name="Armbrust E.V."/>
            <person name="Aves S.J."/>
            <person name="Beiko R.G."/>
            <person name="Coutinho P."/>
            <person name="Dacks J.B."/>
            <person name="Durnford D.G."/>
            <person name="Fast N.M."/>
            <person name="Green B.R."/>
            <person name="Grisdale C.J."/>
            <person name="Hempel F."/>
            <person name="Henrissat B."/>
            <person name="Hoppner M.P."/>
            <person name="Ishida K."/>
            <person name="Kim E."/>
            <person name="Koreny L."/>
            <person name="Kroth P.G."/>
            <person name="Liu Y."/>
            <person name="Malik S.B."/>
            <person name="Maier U.G."/>
            <person name="McRose D."/>
            <person name="Mock T."/>
            <person name="Neilson J.A."/>
            <person name="Onodera N.T."/>
            <person name="Poole A.M."/>
            <person name="Pritham E.J."/>
            <person name="Richards T.A."/>
            <person name="Rocap G."/>
            <person name="Roy S.W."/>
            <person name="Sarai C."/>
            <person name="Schaack S."/>
            <person name="Shirato S."/>
            <person name="Slamovits C.H."/>
            <person name="Spencer D.F."/>
            <person name="Suzuki S."/>
            <person name="Worden A.Z."/>
            <person name="Zauner S."/>
            <person name="Barry K."/>
            <person name="Bell C."/>
            <person name="Bharti A.K."/>
            <person name="Crow J.A."/>
            <person name="Grimwood J."/>
            <person name="Kramer R."/>
            <person name="Lindquist E."/>
            <person name="Lucas S."/>
            <person name="Salamov A."/>
            <person name="McFadden G.I."/>
            <person name="Lane C.E."/>
            <person name="Keeling P.J."/>
            <person name="Gray M.W."/>
            <person name="Grigoriev I.V."/>
            <person name="Archibald J.M."/>
        </authorList>
    </citation>
    <scope>NUCLEOTIDE SEQUENCE</scope>
    <source>
        <strain evidence="4 6">CCMP2712</strain>
    </source>
</reference>
<evidence type="ECO:0000256" key="1">
    <source>
        <dbReference type="SAM" id="SignalP"/>
    </source>
</evidence>
<keyword evidence="6" id="KW-1185">Reference proteome</keyword>
<proteinExistence type="predicted"/>
<keyword evidence="1" id="KW-0732">Signal</keyword>
<name>L1J751_GUITC</name>
<dbReference type="Gene3D" id="2.160.20.10">
    <property type="entry name" value="Single-stranded right-handed beta-helix, Pectin lyase-like"/>
    <property type="match status" value="2"/>
</dbReference>
<dbReference type="OrthoDB" id="5951731at2759"/>
<evidence type="ECO:0000259" key="2">
    <source>
        <dbReference type="PROSITE" id="PS00022"/>
    </source>
</evidence>
<dbReference type="SUPFAM" id="SSF51126">
    <property type="entry name" value="Pectin lyase-like"/>
    <property type="match status" value="1"/>
</dbReference>
<dbReference type="InterPro" id="IPR039448">
    <property type="entry name" value="Beta_helix"/>
</dbReference>
<accession>L1J751</accession>
<feature type="signal peptide" evidence="1">
    <location>
        <begin position="1"/>
        <end position="21"/>
    </location>
</feature>
<dbReference type="PROSITE" id="PS01186">
    <property type="entry name" value="EGF_2"/>
    <property type="match status" value="1"/>
</dbReference>
<dbReference type="Proteomes" id="UP000011087">
    <property type="component" value="Unassembled WGS sequence"/>
</dbReference>
<dbReference type="HOGENOM" id="CLU_279584_0_0_1"/>
<evidence type="ECO:0000313" key="5">
    <source>
        <dbReference type="EnsemblProtists" id="EKX44172"/>
    </source>
</evidence>
<dbReference type="PANTHER" id="PTHR11319:SF35">
    <property type="entry name" value="OUTER MEMBRANE PROTEIN PMPC-RELATED"/>
    <property type="match status" value="1"/>
</dbReference>
<dbReference type="KEGG" id="gtt:GUITHDRAFT_109956"/>
<dbReference type="Gene3D" id="2.170.300.10">
    <property type="entry name" value="Tie2 ligand-binding domain superfamily"/>
    <property type="match status" value="1"/>
</dbReference>
<sequence length="1127" mass="121571">MRAAQARLLIAVVLQSATALAINLYVSITGDDVKGDGTLHLPYKTIQGAIDASWDLDVIVLLDGHHVSDKEIRFRGRKLTVRGDSPPVTRYGSCWPVMTADPLVPTLSRCNISSFPQTWSQRQYNDFMEVGQETTVQWFPPSHADPAMADPAYHAVLSYDLGVRDPSNPPRSCSGSISAGSRWSCGLMGCKYNFSGSGDEQAAINSAVRIVGARFIFLEGDEVILRDLDIRGQDENFATASAIEGGCLFSTGRNNITVVDSVLSSCSSKLSGGAASIGFESKMTFRGVRFLNNSARNGGAMSFKMRSTVLCSHCEFSGNLAEKGGGIYVDDVSSPQFESCDFYSNTGTYGGAIYAGGRSSPAVVDSAFVHNSALDGAVIYAGNMAIIDTANCTFQNNSAERYGGVAVLEQGGSLWSRGDAMFFNFASRAGAAIYSKNADPNRWRDSYQVQNRFNLLSLHDDNFLLNTAAIFAGQVYPKALSDAVFSSSNGNKICNGRGSLDENLECLCRLPYTGVNCEVQCKGLLLLDSWNGTSNASSGNHTANATSTVVCSGHGTCLVGSAVFDTECRWFGGRSDCSQKCPGTTQSSVCSGHGDCFLENGTATCSCFFGWGGEECDEIRLYVLGTGGNQSRLNRVIRLGDKMLANNRESGLHLLVLNRTDLTVVWDYSYEVMKFEYPASQYSSERFYLFGGNDGTINVATGIAEDGTCGSLNSSTDGVLTRNPQVSSYYFGEGEANRMARDLSLFDARHLAIVSSFFAWENHTNPALLQALKRIGGPDLEPFVQDKQGSGHALIIVGIPDSGEGNGTFMLSPPPDPAAGYATSVAEVEVNLKSRVEEEAVLWCGARVYEHGVDVSHLVGTACVRDGQVVANFEDGADGIIGGGLAVEPVKTIRTETVRNETGGQVARWFVVARAPPDTPRLEAWDLLSDFDLSSGPSPLLLSSSTIVQPCCNRSVRWNHGGCRKGRTVSRSPQTLEGEILVCEQSGWLLEDGSTWPGHFGNLDLAGPFGDSLNRNEDDLIASQPDPLRGAYTPYDYQPGHRNTPFTEEDIVPQLQEQLPPRGLQDLYSSFLEVPTPTPVFKECEVGVNECEQRSVLDPAVLNECSLGQCNVDTGWEASQRWQKPLS</sequence>
<dbReference type="PROSITE" id="PS00022">
    <property type="entry name" value="EGF_1"/>
    <property type="match status" value="1"/>
</dbReference>
<evidence type="ECO:0000313" key="6">
    <source>
        <dbReference type="Proteomes" id="UP000011087"/>
    </source>
</evidence>
<reference evidence="5" key="3">
    <citation type="submission" date="2016-03" db="UniProtKB">
        <authorList>
            <consortium name="EnsemblProtists"/>
        </authorList>
    </citation>
    <scope>IDENTIFICATION</scope>
</reference>
<dbReference type="GeneID" id="17300857"/>
<dbReference type="InterPro" id="IPR000742">
    <property type="entry name" value="EGF"/>
</dbReference>
<feature type="chain" id="PRO_5008770978" description="EGF-like domain-containing protein" evidence="1">
    <location>
        <begin position="22"/>
        <end position="1127"/>
    </location>
</feature>
<dbReference type="EnsemblProtists" id="EKX44172">
    <property type="protein sequence ID" value="EKX44172"/>
    <property type="gene ID" value="GUITHDRAFT_109956"/>
</dbReference>
<evidence type="ECO:0000313" key="4">
    <source>
        <dbReference type="EMBL" id="EKX44172.1"/>
    </source>
</evidence>
<reference evidence="6" key="2">
    <citation type="submission" date="2012-11" db="EMBL/GenBank/DDBJ databases">
        <authorList>
            <person name="Kuo A."/>
            <person name="Curtis B.A."/>
            <person name="Tanifuji G."/>
            <person name="Burki F."/>
            <person name="Gruber A."/>
            <person name="Irimia M."/>
            <person name="Maruyama S."/>
            <person name="Arias M.C."/>
            <person name="Ball S.G."/>
            <person name="Gile G.H."/>
            <person name="Hirakawa Y."/>
            <person name="Hopkins J.F."/>
            <person name="Rensing S.A."/>
            <person name="Schmutz J."/>
            <person name="Symeonidi A."/>
            <person name="Elias M."/>
            <person name="Eveleigh R.J."/>
            <person name="Herman E.K."/>
            <person name="Klute M.J."/>
            <person name="Nakayama T."/>
            <person name="Obornik M."/>
            <person name="Reyes-Prieto A."/>
            <person name="Armbrust E.V."/>
            <person name="Aves S.J."/>
            <person name="Beiko R.G."/>
            <person name="Coutinho P."/>
            <person name="Dacks J.B."/>
            <person name="Durnford D.G."/>
            <person name="Fast N.M."/>
            <person name="Green B.R."/>
            <person name="Grisdale C."/>
            <person name="Hempe F."/>
            <person name="Henrissat B."/>
            <person name="Hoppner M.P."/>
            <person name="Ishida K.-I."/>
            <person name="Kim E."/>
            <person name="Koreny L."/>
            <person name="Kroth P.G."/>
            <person name="Liu Y."/>
            <person name="Malik S.-B."/>
            <person name="Maier U.G."/>
            <person name="McRose D."/>
            <person name="Mock T."/>
            <person name="Neilson J.A."/>
            <person name="Onodera N.T."/>
            <person name="Poole A.M."/>
            <person name="Pritham E.J."/>
            <person name="Richards T.A."/>
            <person name="Rocap G."/>
            <person name="Roy S.W."/>
            <person name="Sarai C."/>
            <person name="Schaack S."/>
            <person name="Shirato S."/>
            <person name="Slamovits C.H."/>
            <person name="Spencer D.F."/>
            <person name="Suzuki S."/>
            <person name="Worden A.Z."/>
            <person name="Zauner S."/>
            <person name="Barry K."/>
            <person name="Bell C."/>
            <person name="Bharti A.K."/>
            <person name="Crow J.A."/>
            <person name="Grimwood J."/>
            <person name="Kramer R."/>
            <person name="Lindquist E."/>
            <person name="Lucas S."/>
            <person name="Salamov A."/>
            <person name="McFadden G.I."/>
            <person name="Lane C.E."/>
            <person name="Keeling P.J."/>
            <person name="Gray M.W."/>
            <person name="Grigoriev I.V."/>
            <person name="Archibald J.M."/>
        </authorList>
    </citation>
    <scope>NUCLEOTIDE SEQUENCE</scope>
    <source>
        <strain evidence="6">CCMP2712</strain>
    </source>
</reference>
<dbReference type="AlphaFoldDB" id="L1J751"/>
<dbReference type="Pfam" id="PF13229">
    <property type="entry name" value="Beta_helix"/>
    <property type="match status" value="1"/>
</dbReference>
<protein>
    <recommendedName>
        <fullName evidence="2 3">EGF-like domain-containing protein</fullName>
    </recommendedName>
</protein>
<dbReference type="PANTHER" id="PTHR11319">
    <property type="entry name" value="G PROTEIN-COUPLED RECEPTOR-RELATED"/>
    <property type="match status" value="1"/>
</dbReference>
<gene>
    <name evidence="4" type="ORF">GUITHDRAFT_109956</name>
</gene>
<dbReference type="InterPro" id="IPR011050">
    <property type="entry name" value="Pectin_lyase_fold/virulence"/>
</dbReference>
<feature type="domain" description="EGF-like" evidence="2 3">
    <location>
        <begin position="605"/>
        <end position="616"/>
    </location>
</feature>
<dbReference type="PaxDb" id="55529-EKX44172"/>
<dbReference type="RefSeq" id="XP_005831152.1">
    <property type="nucleotide sequence ID" value="XM_005831095.1"/>
</dbReference>
<dbReference type="InterPro" id="IPR012334">
    <property type="entry name" value="Pectin_lyas_fold"/>
</dbReference>
<evidence type="ECO:0000259" key="3">
    <source>
        <dbReference type="PROSITE" id="PS01186"/>
    </source>
</evidence>